<feature type="non-terminal residue" evidence="7">
    <location>
        <position position="1"/>
    </location>
</feature>
<comment type="subcellular location">
    <subcellularLocation>
        <location evidence="1">Endosome</location>
    </subcellularLocation>
</comment>
<dbReference type="PANTHER" id="PTHR13673:SF0">
    <property type="entry name" value="VPS35 ENDOSOMAL PROTEIN-SORTING FACTOR-LIKE"/>
    <property type="match status" value="1"/>
</dbReference>
<reference evidence="7 8" key="1">
    <citation type="journal article" date="2013" name="Curr. Biol.">
        <title>The Genome of the Foraminiferan Reticulomyxa filosa.</title>
        <authorList>
            <person name="Glockner G."/>
            <person name="Hulsmann N."/>
            <person name="Schleicher M."/>
            <person name="Noegel A.A."/>
            <person name="Eichinger L."/>
            <person name="Gallinger C."/>
            <person name="Pawlowski J."/>
            <person name="Sierra R."/>
            <person name="Euteneuer U."/>
            <person name="Pillet L."/>
            <person name="Moustafa A."/>
            <person name="Platzer M."/>
            <person name="Groth M."/>
            <person name="Szafranski K."/>
            <person name="Schliwa M."/>
        </authorList>
    </citation>
    <scope>NUCLEOTIDE SEQUENCE [LARGE SCALE GENOMIC DNA]</scope>
</reference>
<evidence type="ECO:0000256" key="5">
    <source>
        <dbReference type="ARBA" id="ARBA00022927"/>
    </source>
</evidence>
<feature type="region of interest" description="Disordered" evidence="6">
    <location>
        <begin position="419"/>
        <end position="438"/>
    </location>
</feature>
<feature type="compositionally biased region" description="Polar residues" evidence="6">
    <location>
        <begin position="428"/>
        <end position="438"/>
    </location>
</feature>
<dbReference type="AlphaFoldDB" id="X6NQH5"/>
<evidence type="ECO:0000256" key="4">
    <source>
        <dbReference type="ARBA" id="ARBA00022753"/>
    </source>
</evidence>
<keyword evidence="5" id="KW-0653">Protein transport</keyword>
<comment type="similarity">
    <text evidence="2">Belongs to the VPS35L family.</text>
</comment>
<dbReference type="PANTHER" id="PTHR13673">
    <property type="entry name" value="ESOPHAGEAL CANCER ASSOCIATED PROTEIN"/>
    <property type="match status" value="1"/>
</dbReference>
<protein>
    <submittedName>
        <fullName evidence="7">Uncharacterized protein</fullName>
    </submittedName>
</protein>
<dbReference type="GO" id="GO:0032456">
    <property type="term" value="P:endocytic recycling"/>
    <property type="evidence" value="ECO:0007669"/>
    <property type="project" value="InterPro"/>
</dbReference>
<dbReference type="GO" id="GO:0005768">
    <property type="term" value="C:endosome"/>
    <property type="evidence" value="ECO:0007669"/>
    <property type="project" value="UniProtKB-SubCell"/>
</dbReference>
<keyword evidence="3" id="KW-0813">Transport</keyword>
<keyword evidence="8" id="KW-1185">Reference proteome</keyword>
<proteinExistence type="inferred from homology"/>
<organism evidence="7 8">
    <name type="scientific">Reticulomyxa filosa</name>
    <dbReference type="NCBI Taxonomy" id="46433"/>
    <lineage>
        <taxon>Eukaryota</taxon>
        <taxon>Sar</taxon>
        <taxon>Rhizaria</taxon>
        <taxon>Retaria</taxon>
        <taxon>Foraminifera</taxon>
        <taxon>Monothalamids</taxon>
        <taxon>Reticulomyxidae</taxon>
        <taxon>Reticulomyxa</taxon>
    </lineage>
</organism>
<dbReference type="Proteomes" id="UP000023152">
    <property type="component" value="Unassembled WGS sequence"/>
</dbReference>
<comment type="caution">
    <text evidence="7">The sequence shown here is derived from an EMBL/GenBank/DDBJ whole genome shotgun (WGS) entry which is preliminary data.</text>
</comment>
<evidence type="ECO:0000256" key="1">
    <source>
        <dbReference type="ARBA" id="ARBA00004177"/>
    </source>
</evidence>
<keyword evidence="4" id="KW-0967">Endosome</keyword>
<evidence type="ECO:0000256" key="3">
    <source>
        <dbReference type="ARBA" id="ARBA00022448"/>
    </source>
</evidence>
<evidence type="ECO:0000256" key="2">
    <source>
        <dbReference type="ARBA" id="ARBA00010704"/>
    </source>
</evidence>
<dbReference type="GO" id="GO:0015031">
    <property type="term" value="P:protein transport"/>
    <property type="evidence" value="ECO:0007669"/>
    <property type="project" value="UniProtKB-KW"/>
</dbReference>
<evidence type="ECO:0000313" key="8">
    <source>
        <dbReference type="Proteomes" id="UP000023152"/>
    </source>
</evidence>
<dbReference type="EMBL" id="ASPP01006953">
    <property type="protein sequence ID" value="ETO27939.1"/>
    <property type="molecule type" value="Genomic_DNA"/>
</dbReference>
<dbReference type="InterPro" id="IPR029705">
    <property type="entry name" value="VPS35L"/>
</dbReference>
<evidence type="ECO:0000313" key="7">
    <source>
        <dbReference type="EMBL" id="ETO27939.1"/>
    </source>
</evidence>
<evidence type="ECO:0000256" key="6">
    <source>
        <dbReference type="SAM" id="MobiDB-lite"/>
    </source>
</evidence>
<sequence>RLEQDESKESRRTTTTTTVLVNGARTSNGYMSDENTNDALQLREKKSPTRRKTGFNLFGKTIAPPLSTTTAATAMAMRIEPTNSMHHYEIDQSLASAMTTMTTTTMATTATTTTTATTATTTDVNTSMVNVQNNETDRPLYVPQGKANGNIAGDNENGGESDNANVIYLRPNDNCQVRCRNWFFKISAIRELLPRLLVELSLFRCTRFVYSIEDIFQYMGWLVQRLNGVSDPLAAAYLKAFAAKQIFQVFGNFHFSPSVCPNASANANASDETNNHSLNVINQVYLQLLRHTLQMLEHMNESMYRGIDVITQGLMYSEDYLNLFRPMLDITLSCIAWKQPFSTLADFQKFIQLHIQSKLLEQIDLQTFLTRLQNSNDSNFLFCLQSHPSKLQSPNQTQNQSQGQSALVMQDFNLDLDTGPDPDHNLDALNQPQIIQHN</sequence>
<gene>
    <name evidence="7" type="ORF">RFI_09189</name>
</gene>
<accession>X6NQH5</accession>
<name>X6NQH5_RETFI</name>